<dbReference type="AlphaFoldDB" id="A0A6J6LH86"/>
<feature type="compositionally biased region" description="Pro residues" evidence="1">
    <location>
        <begin position="226"/>
        <end position="242"/>
    </location>
</feature>
<feature type="region of interest" description="Disordered" evidence="1">
    <location>
        <begin position="190"/>
        <end position="243"/>
    </location>
</feature>
<sequence length="265" mass="28562">MKELIFVGRSEDNLELIFMDEDGGEFAVAVDDHIRRSINTNDTAAVTTTDSGISPRDIQTRIRRGETAAAIAAEAGVDAERIERYAGPVLAERSYMAKRAAETLVRRPHGEVVLGELATGQLANRGVDTLTLVWDSYRRDDARWTVTVSWASGSGGGIASWIFDPLAKSIVALDDEARWLFDEATGATAAANKTEEPKPRLVGLPTVSEPEAEELEPPAWAGPGHPTMPVPMPVATPAPTPAPVVAVDDSPSWDDILFGHRPNDQ</sequence>
<dbReference type="InterPro" id="IPR021421">
    <property type="entry name" value="DUF3071"/>
</dbReference>
<name>A0A6J6LH86_9ZZZZ</name>
<organism evidence="3">
    <name type="scientific">freshwater metagenome</name>
    <dbReference type="NCBI Taxonomy" id="449393"/>
    <lineage>
        <taxon>unclassified sequences</taxon>
        <taxon>metagenomes</taxon>
        <taxon>ecological metagenomes</taxon>
    </lineage>
</organism>
<dbReference type="EMBL" id="CAEZWI010000153">
    <property type="protein sequence ID" value="CAB4659919.1"/>
    <property type="molecule type" value="Genomic_DNA"/>
</dbReference>
<evidence type="ECO:0000259" key="2">
    <source>
        <dbReference type="Pfam" id="PF11268"/>
    </source>
</evidence>
<evidence type="ECO:0000256" key="1">
    <source>
        <dbReference type="SAM" id="MobiDB-lite"/>
    </source>
</evidence>
<proteinExistence type="predicted"/>
<reference evidence="3" key="1">
    <citation type="submission" date="2020-05" db="EMBL/GenBank/DDBJ databases">
        <authorList>
            <person name="Chiriac C."/>
            <person name="Salcher M."/>
            <person name="Ghai R."/>
            <person name="Kavagutti S V."/>
        </authorList>
    </citation>
    <scope>NUCLEOTIDE SEQUENCE</scope>
</reference>
<accession>A0A6J6LH86</accession>
<feature type="domain" description="DUF3071" evidence="2">
    <location>
        <begin position="1"/>
        <end position="163"/>
    </location>
</feature>
<protein>
    <submittedName>
        <fullName evidence="3">Unannotated protein</fullName>
    </submittedName>
</protein>
<dbReference type="Pfam" id="PF11268">
    <property type="entry name" value="DUF3071"/>
    <property type="match status" value="1"/>
</dbReference>
<gene>
    <name evidence="3" type="ORF">UFOPK2237_01015</name>
</gene>
<evidence type="ECO:0000313" key="3">
    <source>
        <dbReference type="EMBL" id="CAB4659919.1"/>
    </source>
</evidence>